<proteinExistence type="predicted"/>
<dbReference type="AlphaFoldDB" id="A0A6C0DLL3"/>
<reference evidence="1" key="1">
    <citation type="journal article" date="2020" name="Nature">
        <title>Giant virus diversity and host interactions through global metagenomics.</title>
        <authorList>
            <person name="Schulz F."/>
            <person name="Roux S."/>
            <person name="Paez-Espino D."/>
            <person name="Jungbluth S."/>
            <person name="Walsh D.A."/>
            <person name="Denef V.J."/>
            <person name="McMahon K.D."/>
            <person name="Konstantinidis K.T."/>
            <person name="Eloe-Fadrosh E.A."/>
            <person name="Kyrpides N.C."/>
            <person name="Woyke T."/>
        </authorList>
    </citation>
    <scope>NUCLEOTIDE SEQUENCE</scope>
    <source>
        <strain evidence="1">GVMAG-M-3300023174-24</strain>
    </source>
</reference>
<dbReference type="EMBL" id="MN739631">
    <property type="protein sequence ID" value="QHT17110.1"/>
    <property type="molecule type" value="Genomic_DNA"/>
</dbReference>
<sequence length="312" mass="37051">MVGDTKPLDEKSCSRCGEKKEVDKFIKNRNICKICDNKRKKENWDKAIENIVTDANQKCNTCNETKQIASFVKNTKKCTDCNNKKRRLRYQTDENHRLNAIQQASEFKHKKVIERRQLKLQEIGENNKKCSVCFTIKPKDRFRHNRLRCKDCERDEPIQKFIRNVRSRIYIALNQTKENHTNEYLGISNIEYIKWICHYNDKYTLENRGKEWHIDHVIPLSKFNLENKAEQLIAFNWRNTMPLSPKENLSKNCRIIKTQIEQHYKKLVDYHKEKNIEIPQEFIDLFAKHLVDGNPLKPSLPLTTGNVCEDLG</sequence>
<name>A0A6C0DLL3_9ZZZZ</name>
<evidence type="ECO:0000313" key="1">
    <source>
        <dbReference type="EMBL" id="QHT17110.1"/>
    </source>
</evidence>
<accession>A0A6C0DLL3</accession>
<protein>
    <submittedName>
        <fullName evidence="1">Uncharacterized protein</fullName>
    </submittedName>
</protein>
<organism evidence="1">
    <name type="scientific">viral metagenome</name>
    <dbReference type="NCBI Taxonomy" id="1070528"/>
    <lineage>
        <taxon>unclassified sequences</taxon>
        <taxon>metagenomes</taxon>
        <taxon>organismal metagenomes</taxon>
    </lineage>
</organism>